<dbReference type="InterPro" id="IPR025736">
    <property type="entry name" value="PucR_C-HTH_dom"/>
</dbReference>
<sequence>MHAMPRADSGPAAVGRLRSVLHDLDSELLARQVACGLNGAPVGRISGHGCQAGVVEDIIRRSLELVRNWLLSGQGPDAGALSDLYEAAREAARHGLAAEDVIRACCGAARAVRSAVLEAGSPEGGGVWLLPHLEVPWAFLDVALTTVTRAYADQRDLPSASGNSRAATLFARVCARSATTIEDLDRAEQMGFQLAGPHCPFVAALQGGSAAAHAGLAARIRSAGALASAEGHRVAGLTMPGFDWGPFLADSALILAAESATGDDGLADAVGNLHDLVTLAARAGRRGRIRVDDFLTELMLANSSRLAEDIVRRVLGLLDAEDPSGTLSQTLRSLAAHGFNRTAAATALPAHRNTLLYRINRIEKLTGLDLDRHAHRELARLAVVWRDTMGGDVPARHE</sequence>
<keyword evidence="4" id="KW-1185">Reference proteome</keyword>
<dbReference type="Proteomes" id="UP001501563">
    <property type="component" value="Unassembled WGS sequence"/>
</dbReference>
<evidence type="ECO:0000259" key="2">
    <source>
        <dbReference type="Pfam" id="PF14361"/>
    </source>
</evidence>
<dbReference type="RefSeq" id="WP_345552833.1">
    <property type="nucleotide sequence ID" value="NZ_BAAAZA010000023.1"/>
</dbReference>
<dbReference type="PANTHER" id="PTHR33744">
    <property type="entry name" value="CARBOHYDRATE DIACID REGULATOR"/>
    <property type="match status" value="1"/>
</dbReference>
<dbReference type="InterPro" id="IPR025751">
    <property type="entry name" value="RsbRD_N_dom"/>
</dbReference>
<organism evidence="3 4">
    <name type="scientific">Streptomyces lannensis</name>
    <dbReference type="NCBI Taxonomy" id="766498"/>
    <lineage>
        <taxon>Bacteria</taxon>
        <taxon>Bacillati</taxon>
        <taxon>Actinomycetota</taxon>
        <taxon>Actinomycetes</taxon>
        <taxon>Kitasatosporales</taxon>
        <taxon>Streptomycetaceae</taxon>
        <taxon>Streptomyces</taxon>
    </lineage>
</organism>
<dbReference type="InterPro" id="IPR042070">
    <property type="entry name" value="PucR_C-HTH_sf"/>
</dbReference>
<name>A0ABP7KXA4_9ACTN</name>
<dbReference type="Gene3D" id="1.10.10.2840">
    <property type="entry name" value="PucR C-terminal helix-turn-helix domain"/>
    <property type="match status" value="1"/>
</dbReference>
<dbReference type="Pfam" id="PF13556">
    <property type="entry name" value="HTH_30"/>
    <property type="match status" value="1"/>
</dbReference>
<evidence type="ECO:0000313" key="4">
    <source>
        <dbReference type="Proteomes" id="UP001501563"/>
    </source>
</evidence>
<dbReference type="EMBL" id="BAAAZA010000023">
    <property type="protein sequence ID" value="GAA3887903.1"/>
    <property type="molecule type" value="Genomic_DNA"/>
</dbReference>
<evidence type="ECO:0000259" key="1">
    <source>
        <dbReference type="Pfam" id="PF13556"/>
    </source>
</evidence>
<evidence type="ECO:0000313" key="3">
    <source>
        <dbReference type="EMBL" id="GAA3887903.1"/>
    </source>
</evidence>
<accession>A0ABP7KXA4</accession>
<protein>
    <recommendedName>
        <fullName evidence="5">PucR C-terminal helix-turn-helix domain-containing protein</fullName>
    </recommendedName>
</protein>
<dbReference type="Pfam" id="PF14361">
    <property type="entry name" value="RsbRD_N"/>
    <property type="match status" value="1"/>
</dbReference>
<dbReference type="PANTHER" id="PTHR33744:SF7">
    <property type="entry name" value="PUCR FAMILY TRANSCRIPTIONAL REGULATOR"/>
    <property type="match status" value="1"/>
</dbReference>
<evidence type="ECO:0008006" key="5">
    <source>
        <dbReference type="Google" id="ProtNLM"/>
    </source>
</evidence>
<feature type="domain" description="RsbT co-antagonist protein RsbRD N-terminal" evidence="2">
    <location>
        <begin position="53"/>
        <end position="156"/>
    </location>
</feature>
<comment type="caution">
    <text evidence="3">The sequence shown here is derived from an EMBL/GenBank/DDBJ whole genome shotgun (WGS) entry which is preliminary data.</text>
</comment>
<reference evidence="4" key="1">
    <citation type="journal article" date="2019" name="Int. J. Syst. Evol. Microbiol.">
        <title>The Global Catalogue of Microorganisms (GCM) 10K type strain sequencing project: providing services to taxonomists for standard genome sequencing and annotation.</title>
        <authorList>
            <consortium name="The Broad Institute Genomics Platform"/>
            <consortium name="The Broad Institute Genome Sequencing Center for Infectious Disease"/>
            <person name="Wu L."/>
            <person name="Ma J."/>
        </authorList>
    </citation>
    <scope>NUCLEOTIDE SEQUENCE [LARGE SCALE GENOMIC DNA]</scope>
    <source>
        <strain evidence="4">JCM 16578</strain>
    </source>
</reference>
<feature type="domain" description="PucR C-terminal helix-turn-helix" evidence="1">
    <location>
        <begin position="328"/>
        <end position="383"/>
    </location>
</feature>
<gene>
    <name evidence="3" type="ORF">GCM10022207_64170</name>
</gene>
<proteinExistence type="predicted"/>
<dbReference type="InterPro" id="IPR051448">
    <property type="entry name" value="CdaR-like_regulators"/>
</dbReference>